<evidence type="ECO:0000259" key="1">
    <source>
        <dbReference type="Pfam" id="PF00144"/>
    </source>
</evidence>
<dbReference type="GeneID" id="66860119"/>
<proteinExistence type="predicted"/>
<dbReference type="EMBL" id="CP048261">
    <property type="protein sequence ID" value="QST85333.1"/>
    <property type="molecule type" value="Genomic_DNA"/>
</dbReference>
<dbReference type="PANTHER" id="PTHR46825">
    <property type="entry name" value="D-ALANYL-D-ALANINE-CARBOXYPEPTIDASE/ENDOPEPTIDASE AMPH"/>
    <property type="match status" value="1"/>
</dbReference>
<dbReference type="InterPro" id="IPR050491">
    <property type="entry name" value="AmpC-like"/>
</dbReference>
<evidence type="ECO:0000313" key="3">
    <source>
        <dbReference type="Proteomes" id="UP000011074"/>
    </source>
</evidence>
<reference evidence="2" key="1">
    <citation type="submission" date="2012-12" db="EMBL/GenBank/DDBJ databases">
        <authorList>
            <person name="Pethick F.E."/>
            <person name="MacFadyen A.C."/>
            <person name="Tang Z."/>
            <person name="Sangal V."/>
            <person name="Tze-Tze L."/>
            <person name="Chu J."/>
            <person name="Guo M."/>
            <person name="Kirby R."/>
            <person name="Hoskisson P.A."/>
            <person name="Herron P.R."/>
            <person name="Hunter I.S."/>
        </authorList>
    </citation>
    <scope>NUCLEOTIDE SEQUENCE</scope>
    <source>
        <strain evidence="2">ATCC 10970</strain>
    </source>
</reference>
<reference evidence="2" key="2">
    <citation type="submission" date="2020-01" db="EMBL/GenBank/DDBJ databases">
        <authorList>
            <person name="Algora L."/>
            <person name="Schniete J.K."/>
            <person name="MacFadyen A."/>
            <person name="Hoskisson P.A."/>
            <person name="Hunter I.S."/>
            <person name="Herron P.R."/>
        </authorList>
    </citation>
    <scope>NUCLEOTIDE SEQUENCE</scope>
    <source>
        <strain evidence="2">ATCC 10970</strain>
    </source>
</reference>
<dbReference type="RefSeq" id="WP_100246501.1">
    <property type="nucleotide sequence ID" value="NZ_CP048261.1"/>
</dbReference>
<evidence type="ECO:0000313" key="2">
    <source>
        <dbReference type="EMBL" id="QST85333.1"/>
    </source>
</evidence>
<dbReference type="AlphaFoldDB" id="A0A8A1UXK1"/>
<feature type="domain" description="Beta-lactamase-related" evidence="1">
    <location>
        <begin position="13"/>
        <end position="336"/>
    </location>
</feature>
<dbReference type="PANTHER" id="PTHR46825:SF9">
    <property type="entry name" value="BETA-LACTAMASE-RELATED DOMAIN-CONTAINING PROTEIN"/>
    <property type="match status" value="1"/>
</dbReference>
<reference evidence="2" key="3">
    <citation type="journal article" date="2021" name="bioRxiv">
        <title>Bilateral symmetry of linear streptomycete chromosomes.</title>
        <authorList>
            <person name="Algora-Gallardo L."/>
            <person name="Schniete J.K."/>
            <person name="Mark D.R."/>
            <person name="Hunter I.S."/>
            <person name="Herron P.R."/>
        </authorList>
    </citation>
    <scope>NUCLEOTIDE SEQUENCE</scope>
    <source>
        <strain evidence="2">ATCC 10970</strain>
    </source>
</reference>
<dbReference type="Gene3D" id="3.40.710.10">
    <property type="entry name" value="DD-peptidase/beta-lactamase superfamily"/>
    <property type="match status" value="1"/>
</dbReference>
<protein>
    <submittedName>
        <fullName evidence="2">Beta-lactamase family protein</fullName>
    </submittedName>
</protein>
<accession>A0A8A1UXK1</accession>
<dbReference type="Pfam" id="PF00144">
    <property type="entry name" value="Beta-lactamase"/>
    <property type="match status" value="1"/>
</dbReference>
<organism evidence="2 3">
    <name type="scientific">Streptomyces rimosus subsp. rimosus (strain ATCC 10970 / DSM 40260 / JCM 4667 / NRRL 2234)</name>
    <dbReference type="NCBI Taxonomy" id="1265868"/>
    <lineage>
        <taxon>Bacteria</taxon>
        <taxon>Bacillati</taxon>
        <taxon>Actinomycetota</taxon>
        <taxon>Actinomycetes</taxon>
        <taxon>Kitasatosporales</taxon>
        <taxon>Streptomycetaceae</taxon>
        <taxon>Streptomyces</taxon>
    </lineage>
</organism>
<name>A0A8A1UXK1_STRR1</name>
<sequence>MLRKLASATEEWVAGMRNRRPVGGLAVGVVHDGRLEHLSMHGFADVEMREPVGDNTVFRVASISKTFTAIAVMQLWERGLVDLDAPAADYLSAYPLIPARPGYRPPTLRHLLTHTAGVGELRTPADLLRPNAGEGVRVGRPLPSLAEYYRRGLRIDAEPGTQWTYANHGFATLGQIVADVSGEPFDHYLREHVFTPLGMTDTDLIRAAHILGRLATGYELRARGLKAVTDRERATPGASSVYSTPRDMARYLSALLGGGTNQHGSVLAPTTLATMFDPHYQPDPRVPGMGLAFFRGAADGHRFVEHQGILPGFTSQMFVAPDDGLAVFALTNAAHRALLWLPGETEALLRRLLGLPEQTLRTDVPHRPELWGELCGWYTLAGRITDVRARALAGPAVEVFVRGGRLMLRSLIPVPLLLRGIPLHPDDEDDPHVFRIDLSRYGIGKVRIVFSRGPEAGTYALHFVPVPLSLHKSAVTRGVRACLTRNTTP</sequence>
<gene>
    <name evidence="2" type="ORF">SRIM_039080</name>
</gene>
<dbReference type="Proteomes" id="UP000011074">
    <property type="component" value="Chromosome"/>
</dbReference>
<dbReference type="InterPro" id="IPR001466">
    <property type="entry name" value="Beta-lactam-related"/>
</dbReference>
<dbReference type="InterPro" id="IPR012338">
    <property type="entry name" value="Beta-lactam/transpept-like"/>
</dbReference>
<dbReference type="SUPFAM" id="SSF56601">
    <property type="entry name" value="beta-lactamase/transpeptidase-like"/>
    <property type="match status" value="1"/>
</dbReference>